<dbReference type="Proteomes" id="UP000007800">
    <property type="component" value="Unassembled WGS sequence"/>
</dbReference>
<dbReference type="RefSeq" id="XP_002782425.1">
    <property type="nucleotide sequence ID" value="XM_002782379.1"/>
</dbReference>
<feature type="compositionally biased region" description="Basic residues" evidence="1">
    <location>
        <begin position="61"/>
        <end position="76"/>
    </location>
</feature>
<accession>C5KMR2</accession>
<sequence>ERYSRDGTYNLAMQSDMTRTMFEGSEPISDLPTEPLITPSAPERLVEVSGNAERPESASKEKKRRSAKTPTRRRGNKAGSPEEDGRGLR</sequence>
<dbReference type="AlphaFoldDB" id="C5KMR2"/>
<gene>
    <name evidence="2" type="ORF">Pmar_PMAR029286</name>
</gene>
<feature type="non-terminal residue" evidence="2">
    <location>
        <position position="1"/>
    </location>
</feature>
<feature type="region of interest" description="Disordered" evidence="1">
    <location>
        <begin position="1"/>
        <end position="89"/>
    </location>
</feature>
<evidence type="ECO:0000256" key="1">
    <source>
        <dbReference type="SAM" id="MobiDB-lite"/>
    </source>
</evidence>
<reference evidence="2 3" key="1">
    <citation type="submission" date="2008-07" db="EMBL/GenBank/DDBJ databases">
        <authorList>
            <person name="El-Sayed N."/>
            <person name="Caler E."/>
            <person name="Inman J."/>
            <person name="Amedeo P."/>
            <person name="Hass B."/>
            <person name="Wortman J."/>
        </authorList>
    </citation>
    <scope>NUCLEOTIDE SEQUENCE [LARGE SCALE GENOMIC DNA]</scope>
    <source>
        <strain evidence="3">ATCC 50983 / TXsc</strain>
    </source>
</reference>
<name>C5KMR2_PERM5</name>
<evidence type="ECO:0000313" key="2">
    <source>
        <dbReference type="EMBL" id="EER14220.1"/>
    </source>
</evidence>
<keyword evidence="3" id="KW-1185">Reference proteome</keyword>
<organism evidence="3">
    <name type="scientific">Perkinsus marinus (strain ATCC 50983 / TXsc)</name>
    <dbReference type="NCBI Taxonomy" id="423536"/>
    <lineage>
        <taxon>Eukaryota</taxon>
        <taxon>Sar</taxon>
        <taxon>Alveolata</taxon>
        <taxon>Perkinsozoa</taxon>
        <taxon>Perkinsea</taxon>
        <taxon>Perkinsida</taxon>
        <taxon>Perkinsidae</taxon>
        <taxon>Perkinsus</taxon>
    </lineage>
</organism>
<proteinExistence type="predicted"/>
<evidence type="ECO:0000313" key="3">
    <source>
        <dbReference type="Proteomes" id="UP000007800"/>
    </source>
</evidence>
<dbReference type="GeneID" id="9060257"/>
<dbReference type="EMBL" id="GG674496">
    <property type="protein sequence ID" value="EER14220.1"/>
    <property type="molecule type" value="Genomic_DNA"/>
</dbReference>
<feature type="non-terminal residue" evidence="2">
    <location>
        <position position="89"/>
    </location>
</feature>
<protein>
    <submittedName>
        <fullName evidence="2">Uncharacterized protein</fullName>
    </submittedName>
</protein>
<dbReference type="InParanoid" id="C5KMR2"/>